<dbReference type="Proteomes" id="UP000279236">
    <property type="component" value="Unassembled WGS sequence"/>
</dbReference>
<feature type="compositionally biased region" description="Polar residues" evidence="1">
    <location>
        <begin position="43"/>
        <end position="55"/>
    </location>
</feature>
<accession>A0A427XUT2</accession>
<evidence type="ECO:0000313" key="3">
    <source>
        <dbReference type="Proteomes" id="UP000279236"/>
    </source>
</evidence>
<protein>
    <submittedName>
        <fullName evidence="2">Uncharacterized protein</fullName>
    </submittedName>
</protein>
<dbReference type="GeneID" id="39592142"/>
<feature type="region of interest" description="Disordered" evidence="1">
    <location>
        <begin position="1"/>
        <end position="66"/>
    </location>
</feature>
<proteinExistence type="predicted"/>
<comment type="caution">
    <text evidence="2">The sequence shown here is derived from an EMBL/GenBank/DDBJ whole genome shotgun (WGS) entry which is preliminary data.</text>
</comment>
<organism evidence="2 3">
    <name type="scientific">Apiotrichum porosum</name>
    <dbReference type="NCBI Taxonomy" id="105984"/>
    <lineage>
        <taxon>Eukaryota</taxon>
        <taxon>Fungi</taxon>
        <taxon>Dikarya</taxon>
        <taxon>Basidiomycota</taxon>
        <taxon>Agaricomycotina</taxon>
        <taxon>Tremellomycetes</taxon>
        <taxon>Trichosporonales</taxon>
        <taxon>Trichosporonaceae</taxon>
        <taxon>Apiotrichum</taxon>
    </lineage>
</organism>
<evidence type="ECO:0000313" key="2">
    <source>
        <dbReference type="EMBL" id="RSH82614.1"/>
    </source>
</evidence>
<sequence length="114" mass="12729">MPPKAKAPPKPTNSAAQAAVLSRTTVPKTEPFTAPAPAASGGRTKQTARKSTGSRAPSGRYDFDVDNHEGYTSGYDRWQFNDNHKGDPRGYWGHDRWGKWGWHWHGNYTEGDRM</sequence>
<dbReference type="AlphaFoldDB" id="A0A427XUT2"/>
<dbReference type="EMBL" id="RSCE01000005">
    <property type="protein sequence ID" value="RSH82614.1"/>
    <property type="molecule type" value="Genomic_DNA"/>
</dbReference>
<feature type="compositionally biased region" description="Polar residues" evidence="1">
    <location>
        <begin position="12"/>
        <end position="27"/>
    </location>
</feature>
<reference evidence="2 3" key="1">
    <citation type="submission" date="2018-11" db="EMBL/GenBank/DDBJ databases">
        <title>Genome sequence of Apiotrichum porosum DSM 27194.</title>
        <authorList>
            <person name="Aliyu H."/>
            <person name="Gorte O."/>
            <person name="Ochsenreither K."/>
        </authorList>
    </citation>
    <scope>NUCLEOTIDE SEQUENCE [LARGE SCALE GENOMIC DNA]</scope>
    <source>
        <strain evidence="2 3">DSM 27194</strain>
    </source>
</reference>
<name>A0A427XUT2_9TREE</name>
<feature type="compositionally biased region" description="Pro residues" evidence="1">
    <location>
        <begin position="1"/>
        <end position="11"/>
    </location>
</feature>
<keyword evidence="3" id="KW-1185">Reference proteome</keyword>
<evidence type="ECO:0000256" key="1">
    <source>
        <dbReference type="SAM" id="MobiDB-lite"/>
    </source>
</evidence>
<gene>
    <name evidence="2" type="ORF">EHS24_007599</name>
</gene>
<dbReference type="RefSeq" id="XP_028476846.1">
    <property type="nucleotide sequence ID" value="XM_028622953.1"/>
</dbReference>